<keyword evidence="14" id="KW-0645">Protease</keyword>
<dbReference type="OrthoDB" id="3663940at2"/>
<feature type="chain" id="PRO_5007999791" evidence="12">
    <location>
        <begin position="27"/>
        <end position="431"/>
    </location>
</feature>
<feature type="region of interest" description="Disordered" evidence="10">
    <location>
        <begin position="51"/>
        <end position="72"/>
    </location>
</feature>
<dbReference type="GO" id="GO:0009002">
    <property type="term" value="F:serine-type D-Ala-D-Ala carboxypeptidase activity"/>
    <property type="evidence" value="ECO:0007669"/>
    <property type="project" value="InterPro"/>
</dbReference>
<evidence type="ECO:0000256" key="1">
    <source>
        <dbReference type="ARBA" id="ARBA00007164"/>
    </source>
</evidence>
<dbReference type="KEGG" id="ccjz:ccrud_03380"/>
<comment type="similarity">
    <text evidence="1 9">Belongs to the peptidase S11 family.</text>
</comment>
<feature type="active site" evidence="7">
    <location>
        <position position="207"/>
    </location>
</feature>
<dbReference type="PANTHER" id="PTHR21581:SF33">
    <property type="entry name" value="D-ALANYL-D-ALANINE CARBOXYPEPTIDASE DACB"/>
    <property type="match status" value="1"/>
</dbReference>
<evidence type="ECO:0000256" key="9">
    <source>
        <dbReference type="RuleBase" id="RU004016"/>
    </source>
</evidence>
<dbReference type="EMBL" id="CP015622">
    <property type="protein sequence ID" value="ANE03350.1"/>
    <property type="molecule type" value="Genomic_DNA"/>
</dbReference>
<organism evidence="14 15">
    <name type="scientific">Corynebacterium crudilactis</name>
    <dbReference type="NCBI Taxonomy" id="1652495"/>
    <lineage>
        <taxon>Bacteria</taxon>
        <taxon>Bacillati</taxon>
        <taxon>Actinomycetota</taxon>
        <taxon>Actinomycetes</taxon>
        <taxon>Mycobacteriales</taxon>
        <taxon>Corynebacteriaceae</taxon>
        <taxon>Corynebacterium</taxon>
    </lineage>
</organism>
<keyword evidence="3" id="KW-0378">Hydrolase</keyword>
<dbReference type="GO" id="GO:0009252">
    <property type="term" value="P:peptidoglycan biosynthetic process"/>
    <property type="evidence" value="ECO:0007669"/>
    <property type="project" value="UniProtKB-KW"/>
</dbReference>
<dbReference type="SUPFAM" id="SSF56601">
    <property type="entry name" value="beta-lactamase/transpeptidase-like"/>
    <property type="match status" value="1"/>
</dbReference>
<dbReference type="Proteomes" id="UP000076929">
    <property type="component" value="Chromosome"/>
</dbReference>
<feature type="signal peptide" evidence="12">
    <location>
        <begin position="1"/>
        <end position="26"/>
    </location>
</feature>
<dbReference type="InterPro" id="IPR001967">
    <property type="entry name" value="Peptidase_S11_N"/>
</dbReference>
<evidence type="ECO:0000256" key="12">
    <source>
        <dbReference type="SAM" id="SignalP"/>
    </source>
</evidence>
<dbReference type="RefSeq" id="WP_066564823.1">
    <property type="nucleotide sequence ID" value="NZ_CP015622.1"/>
</dbReference>
<feature type="binding site" evidence="8">
    <location>
        <position position="313"/>
    </location>
    <ligand>
        <name>substrate</name>
    </ligand>
</feature>
<evidence type="ECO:0000256" key="4">
    <source>
        <dbReference type="ARBA" id="ARBA00022960"/>
    </source>
</evidence>
<dbReference type="PRINTS" id="PR00725">
    <property type="entry name" value="DADACBPTASE1"/>
</dbReference>
<evidence type="ECO:0000256" key="8">
    <source>
        <dbReference type="PIRSR" id="PIRSR618044-2"/>
    </source>
</evidence>
<keyword evidence="15" id="KW-1185">Reference proteome</keyword>
<keyword evidence="11" id="KW-1133">Transmembrane helix</keyword>
<dbReference type="InterPro" id="IPR012338">
    <property type="entry name" value="Beta-lactam/transpept-like"/>
</dbReference>
<keyword evidence="4" id="KW-0133">Cell shape</keyword>
<accession>A0A172QRR5</accession>
<evidence type="ECO:0000256" key="6">
    <source>
        <dbReference type="ARBA" id="ARBA00023316"/>
    </source>
</evidence>
<dbReference type="PANTHER" id="PTHR21581">
    <property type="entry name" value="D-ALANYL-D-ALANINE CARBOXYPEPTIDASE"/>
    <property type="match status" value="1"/>
</dbReference>
<keyword evidence="14" id="KW-0121">Carboxypeptidase</keyword>
<feature type="transmembrane region" description="Helical" evidence="11">
    <location>
        <begin position="405"/>
        <end position="427"/>
    </location>
</feature>
<proteinExistence type="inferred from homology"/>
<protein>
    <submittedName>
        <fullName evidence="14">D-alanyl-D-alanine carboxypeptidase</fullName>
    </submittedName>
</protein>
<feature type="domain" description="Peptidase S11 D-alanyl-D-alanine carboxypeptidase A N-terminal" evidence="13">
    <location>
        <begin position="120"/>
        <end position="342"/>
    </location>
</feature>
<evidence type="ECO:0000256" key="7">
    <source>
        <dbReference type="PIRSR" id="PIRSR618044-1"/>
    </source>
</evidence>
<feature type="active site" description="Proton acceptor" evidence="7">
    <location>
        <position position="155"/>
    </location>
</feature>
<reference evidence="14 15" key="1">
    <citation type="submission" date="2016-05" db="EMBL/GenBank/DDBJ databases">
        <title>Complete genome sequence of Corynebacterium crudilactis, a new Corynebacterium species isolated from raw cow's milk.</title>
        <authorList>
            <person name="Christian R."/>
            <person name="Zimmermann J."/>
            <person name="Lipski A."/>
            <person name="Kalinowski J."/>
        </authorList>
    </citation>
    <scope>NUCLEOTIDE SEQUENCE [LARGE SCALE GENOMIC DNA]</scope>
    <source>
        <strain evidence="14 15">JZ16</strain>
    </source>
</reference>
<feature type="region of interest" description="Disordered" evidence="10">
    <location>
        <begin position="367"/>
        <end position="399"/>
    </location>
</feature>
<dbReference type="AlphaFoldDB" id="A0A172QRR5"/>
<dbReference type="STRING" id="1652495.ccrud_03380"/>
<dbReference type="Gene3D" id="3.40.710.10">
    <property type="entry name" value="DD-peptidase/beta-lactamase superfamily"/>
    <property type="match status" value="1"/>
</dbReference>
<keyword evidence="6" id="KW-0961">Cell wall biogenesis/degradation</keyword>
<evidence type="ECO:0000256" key="3">
    <source>
        <dbReference type="ARBA" id="ARBA00022801"/>
    </source>
</evidence>
<keyword evidence="5" id="KW-0573">Peptidoglycan synthesis</keyword>
<evidence type="ECO:0000313" key="15">
    <source>
        <dbReference type="Proteomes" id="UP000076929"/>
    </source>
</evidence>
<evidence type="ECO:0000256" key="2">
    <source>
        <dbReference type="ARBA" id="ARBA00022729"/>
    </source>
</evidence>
<gene>
    <name evidence="14" type="ORF">ccrud_03380</name>
</gene>
<dbReference type="GO" id="GO:0071555">
    <property type="term" value="P:cell wall organization"/>
    <property type="evidence" value="ECO:0007669"/>
    <property type="project" value="UniProtKB-KW"/>
</dbReference>
<dbReference type="GO" id="GO:0008360">
    <property type="term" value="P:regulation of cell shape"/>
    <property type="evidence" value="ECO:0007669"/>
    <property type="project" value="UniProtKB-KW"/>
</dbReference>
<dbReference type="GO" id="GO:0006508">
    <property type="term" value="P:proteolysis"/>
    <property type="evidence" value="ECO:0007669"/>
    <property type="project" value="InterPro"/>
</dbReference>
<feature type="active site" description="Acyl-ester intermediate" evidence="7">
    <location>
        <position position="152"/>
    </location>
</feature>
<evidence type="ECO:0000256" key="5">
    <source>
        <dbReference type="ARBA" id="ARBA00022984"/>
    </source>
</evidence>
<dbReference type="Pfam" id="PF00768">
    <property type="entry name" value="Peptidase_S11"/>
    <property type="match status" value="1"/>
</dbReference>
<evidence type="ECO:0000259" key="13">
    <source>
        <dbReference type="Pfam" id="PF00768"/>
    </source>
</evidence>
<sequence length="431" mass="45406">MRKTLRHSCTALLTAWALLLPTAALAQEPIEAEVTADNAESIEDIIEDSALPTTREAAPNTDLCPNKHTPAPARTTSEVVAPGMETPVAIPVPAVPAGGEQMAACGVIAPDVFELPPQADKELTASAWMVFDIDSGEILAAKDPHGRYRPASIIKVLLSLVAMEELDPLAVVTGTADAADIEGSRVGVGEGGQYTVDQLLHGLLLASGNDAAYLLAQELGGDQIALEKVNALAKQLGAQDTFAATYSGLDAPGMSTSAYDMSLIYQHAWQNPTFKAIIGTDHIAFPGWGDNEGFEVWNDNALFMNDPDGIGGKTGYTDDANHTFVGGLDRGGRRLAAVILDSTVTDIRPWEQARLLIDASLRTPPGSGVGQLGSNVPAELPTTVPEMPESTDTPTQDIGGSEDTMLKIIVALGVIAVLLIAALAWTFRRRN</sequence>
<evidence type="ECO:0000256" key="11">
    <source>
        <dbReference type="SAM" id="Phobius"/>
    </source>
</evidence>
<keyword evidence="11" id="KW-0472">Membrane</keyword>
<evidence type="ECO:0000256" key="10">
    <source>
        <dbReference type="SAM" id="MobiDB-lite"/>
    </source>
</evidence>
<name>A0A172QRR5_9CORY</name>
<evidence type="ECO:0000313" key="14">
    <source>
        <dbReference type="EMBL" id="ANE03350.1"/>
    </source>
</evidence>
<keyword evidence="2 12" id="KW-0732">Signal</keyword>
<dbReference type="InterPro" id="IPR018044">
    <property type="entry name" value="Peptidase_S11"/>
</dbReference>
<keyword evidence="11" id="KW-0812">Transmembrane</keyword>